<protein>
    <submittedName>
        <fullName evidence="7">Uncharacterized protein</fullName>
    </submittedName>
</protein>
<accession>A0A9P4PU99</accession>
<keyword evidence="1" id="KW-0479">Metal-binding</keyword>
<evidence type="ECO:0000313" key="7">
    <source>
        <dbReference type="EMBL" id="KAF2449388.1"/>
    </source>
</evidence>
<dbReference type="EMBL" id="MU001494">
    <property type="protein sequence ID" value="KAF2449388.1"/>
    <property type="molecule type" value="Genomic_DNA"/>
</dbReference>
<dbReference type="Proteomes" id="UP000799764">
    <property type="component" value="Unassembled WGS sequence"/>
</dbReference>
<proteinExistence type="predicted"/>
<evidence type="ECO:0000256" key="1">
    <source>
        <dbReference type="ARBA" id="ARBA00022723"/>
    </source>
</evidence>
<evidence type="ECO:0000313" key="8">
    <source>
        <dbReference type="Proteomes" id="UP000799764"/>
    </source>
</evidence>
<dbReference type="GO" id="GO:0046872">
    <property type="term" value="F:metal ion binding"/>
    <property type="evidence" value="ECO:0007669"/>
    <property type="project" value="UniProtKB-KW"/>
</dbReference>
<keyword evidence="4" id="KW-0804">Transcription</keyword>
<keyword evidence="2" id="KW-0862">Zinc</keyword>
<keyword evidence="5" id="KW-0539">Nucleus</keyword>
<name>A0A9P4PU99_9PLEO</name>
<evidence type="ECO:0000256" key="2">
    <source>
        <dbReference type="ARBA" id="ARBA00022833"/>
    </source>
</evidence>
<dbReference type="AlphaFoldDB" id="A0A9P4PU99"/>
<evidence type="ECO:0000256" key="3">
    <source>
        <dbReference type="ARBA" id="ARBA00023015"/>
    </source>
</evidence>
<organism evidence="7 8">
    <name type="scientific">Karstenula rhodostoma CBS 690.94</name>
    <dbReference type="NCBI Taxonomy" id="1392251"/>
    <lineage>
        <taxon>Eukaryota</taxon>
        <taxon>Fungi</taxon>
        <taxon>Dikarya</taxon>
        <taxon>Ascomycota</taxon>
        <taxon>Pezizomycotina</taxon>
        <taxon>Dothideomycetes</taxon>
        <taxon>Pleosporomycetidae</taxon>
        <taxon>Pleosporales</taxon>
        <taxon>Massarineae</taxon>
        <taxon>Didymosphaeriaceae</taxon>
        <taxon>Karstenula</taxon>
    </lineage>
</organism>
<sequence>MPSKRKRQEEAEFGSLWMHAATITPPRRKACLQCFQAKTRRALHCDFSNAASEEPRSSVPPAPPFTTEALTISNTSISATPHTADASPPFPYPTPLFTSPQPTLQAVPSRIPTTDDAQATPLICTVDAERVRDRWLAGWIPAPGQQPKELSRGTAIFIHSVLKAYPHALCQGDLPPIVHGLQRVDGKLPLPLANCVSIARMWEGLGEGEGGSEMVRETTVREIARVREGKENYTSWELLAAFQAYIMYATLLVEPQREIVVPQDIMRAYPSFLNLQDFAHTICLSGLVHPSELPSSTGSVPPSPPIHPSTCSNAHTPGSRPPYHQWALAEAKRRALAAMYLLDDAVNVFSRVSCIRGDELAQMPLPCAEKLWRAEEEARWARLYDVFVAEWEGGGLRLEELWVGAGAGQGDGRRVGRWVRDVDGLGMAVLAVATSVGYR</sequence>
<dbReference type="PANTHER" id="PTHR47660">
    <property type="entry name" value="TRANSCRIPTION FACTOR WITH C2H2 AND ZN(2)-CYS(6) DNA BINDING DOMAIN (EUROFUNG)-RELATED-RELATED"/>
    <property type="match status" value="1"/>
</dbReference>
<evidence type="ECO:0000256" key="4">
    <source>
        <dbReference type="ARBA" id="ARBA00023163"/>
    </source>
</evidence>
<keyword evidence="3" id="KW-0805">Transcription regulation</keyword>
<keyword evidence="8" id="KW-1185">Reference proteome</keyword>
<dbReference type="PANTHER" id="PTHR47660:SF3">
    <property type="entry name" value="FINGER DOMAIN PROTEIN, PUTATIVE (AFU_ORTHOLOGUE AFUA_4G03310)-RELATED"/>
    <property type="match status" value="1"/>
</dbReference>
<reference evidence="7" key="1">
    <citation type="journal article" date="2020" name="Stud. Mycol.">
        <title>101 Dothideomycetes genomes: a test case for predicting lifestyles and emergence of pathogens.</title>
        <authorList>
            <person name="Haridas S."/>
            <person name="Albert R."/>
            <person name="Binder M."/>
            <person name="Bloem J."/>
            <person name="Labutti K."/>
            <person name="Salamov A."/>
            <person name="Andreopoulos B."/>
            <person name="Baker S."/>
            <person name="Barry K."/>
            <person name="Bills G."/>
            <person name="Bluhm B."/>
            <person name="Cannon C."/>
            <person name="Castanera R."/>
            <person name="Culley D."/>
            <person name="Daum C."/>
            <person name="Ezra D."/>
            <person name="Gonzalez J."/>
            <person name="Henrissat B."/>
            <person name="Kuo A."/>
            <person name="Liang C."/>
            <person name="Lipzen A."/>
            <person name="Lutzoni F."/>
            <person name="Magnuson J."/>
            <person name="Mondo S."/>
            <person name="Nolan M."/>
            <person name="Ohm R."/>
            <person name="Pangilinan J."/>
            <person name="Park H.-J."/>
            <person name="Ramirez L."/>
            <person name="Alfaro M."/>
            <person name="Sun H."/>
            <person name="Tritt A."/>
            <person name="Yoshinaga Y."/>
            <person name="Zwiers L.-H."/>
            <person name="Turgeon B."/>
            <person name="Goodwin S."/>
            <person name="Spatafora J."/>
            <person name="Crous P."/>
            <person name="Grigoriev I."/>
        </authorList>
    </citation>
    <scope>NUCLEOTIDE SEQUENCE</scope>
    <source>
        <strain evidence="7">CBS 690.94</strain>
    </source>
</reference>
<dbReference type="OrthoDB" id="2441642at2759"/>
<evidence type="ECO:0000256" key="6">
    <source>
        <dbReference type="SAM" id="MobiDB-lite"/>
    </source>
</evidence>
<evidence type="ECO:0000256" key="5">
    <source>
        <dbReference type="ARBA" id="ARBA00023242"/>
    </source>
</evidence>
<feature type="region of interest" description="Disordered" evidence="6">
    <location>
        <begin position="294"/>
        <end position="318"/>
    </location>
</feature>
<comment type="caution">
    <text evidence="7">The sequence shown here is derived from an EMBL/GenBank/DDBJ whole genome shotgun (WGS) entry which is preliminary data.</text>
</comment>
<gene>
    <name evidence="7" type="ORF">P171DRAFT_480476</name>
</gene>